<evidence type="ECO:0000313" key="3">
    <source>
        <dbReference type="EMBL" id="EYB87302.1"/>
    </source>
</evidence>
<gene>
    <name evidence="3" type="primary">Acey_s0265.g649</name>
    <name evidence="3" type="ORF">Y032_0265g649</name>
</gene>
<evidence type="ECO:0000313" key="4">
    <source>
        <dbReference type="Proteomes" id="UP000024635"/>
    </source>
</evidence>
<dbReference type="InterPro" id="IPR024079">
    <property type="entry name" value="MetalloPept_cat_dom_sf"/>
</dbReference>
<accession>A0A016SAA2</accession>
<dbReference type="InterPro" id="IPR000718">
    <property type="entry name" value="Peptidase_M13"/>
</dbReference>
<dbReference type="Proteomes" id="UP000024635">
    <property type="component" value="Unassembled WGS sequence"/>
</dbReference>
<dbReference type="Gene3D" id="3.40.390.10">
    <property type="entry name" value="Collagenase (Catalytic Domain)"/>
    <property type="match status" value="1"/>
</dbReference>
<dbReference type="Gene3D" id="1.10.1380.10">
    <property type="entry name" value="Neutral endopeptidase , domain2"/>
    <property type="match status" value="1"/>
</dbReference>
<organism evidence="3 4">
    <name type="scientific">Ancylostoma ceylanicum</name>
    <dbReference type="NCBI Taxonomy" id="53326"/>
    <lineage>
        <taxon>Eukaryota</taxon>
        <taxon>Metazoa</taxon>
        <taxon>Ecdysozoa</taxon>
        <taxon>Nematoda</taxon>
        <taxon>Chromadorea</taxon>
        <taxon>Rhabditida</taxon>
        <taxon>Rhabditina</taxon>
        <taxon>Rhabditomorpha</taxon>
        <taxon>Strongyloidea</taxon>
        <taxon>Ancylostomatidae</taxon>
        <taxon>Ancylostomatinae</taxon>
        <taxon>Ancylostoma</taxon>
    </lineage>
</organism>
<reference evidence="4" key="1">
    <citation type="journal article" date="2015" name="Nat. Genet.">
        <title>The genome and transcriptome of the zoonotic hookworm Ancylostoma ceylanicum identify infection-specific gene families.</title>
        <authorList>
            <person name="Schwarz E.M."/>
            <person name="Hu Y."/>
            <person name="Antoshechkin I."/>
            <person name="Miller M.M."/>
            <person name="Sternberg P.W."/>
            <person name="Aroian R.V."/>
        </authorList>
    </citation>
    <scope>NUCLEOTIDE SEQUENCE</scope>
    <source>
        <strain evidence="4">HY135</strain>
    </source>
</reference>
<dbReference type="OrthoDB" id="5848734at2759"/>
<name>A0A016SAA2_9BILA</name>
<dbReference type="PROSITE" id="PS51885">
    <property type="entry name" value="NEPRILYSIN"/>
    <property type="match status" value="1"/>
</dbReference>
<dbReference type="GO" id="GO:0016485">
    <property type="term" value="P:protein processing"/>
    <property type="evidence" value="ECO:0007669"/>
    <property type="project" value="TreeGrafter"/>
</dbReference>
<dbReference type="EMBL" id="JARK01001601">
    <property type="protein sequence ID" value="EYB87302.1"/>
    <property type="molecule type" value="Genomic_DNA"/>
</dbReference>
<protein>
    <recommendedName>
        <fullName evidence="2">Peptidase M13 N-terminal domain-containing protein</fullName>
    </recommendedName>
</protein>
<evidence type="ECO:0000259" key="2">
    <source>
        <dbReference type="Pfam" id="PF05649"/>
    </source>
</evidence>
<dbReference type="Pfam" id="PF05649">
    <property type="entry name" value="Peptidase_M13_N"/>
    <property type="match status" value="1"/>
</dbReference>
<comment type="caution">
    <text evidence="3">The sequence shown here is derived from an EMBL/GenBank/DDBJ whole genome shotgun (WGS) entry which is preliminary data.</text>
</comment>
<dbReference type="STRING" id="53326.A0A016SAA2"/>
<proteinExistence type="inferred from homology"/>
<sequence length="230" mass="26512">MWWLVLAVRLCLCDPLITSKHEDDLKNVDNTTGYNIASVLLREAINTSADPCEDFFEFSCGNWIATHPIPSHETEYTQSTNVSYKVHDKMREIFESKEVFGSKSMNALKAMYNRCMDKVELNRVGAKALLDSIRGYGVWPILDGDDKWNKESYDLTALLIQVFEIRCVDVFIKISVSPDERNVSRRLIQWVSMTVTRLRRRKARGATAPLTLESSPQWLVWVFLIVVHHI</sequence>
<dbReference type="GO" id="GO:0005886">
    <property type="term" value="C:plasma membrane"/>
    <property type="evidence" value="ECO:0007669"/>
    <property type="project" value="TreeGrafter"/>
</dbReference>
<dbReference type="SUPFAM" id="SSF55486">
    <property type="entry name" value="Metalloproteases ('zincins'), catalytic domain"/>
    <property type="match status" value="1"/>
</dbReference>
<dbReference type="InterPro" id="IPR008753">
    <property type="entry name" value="Peptidase_M13_N"/>
</dbReference>
<comment type="similarity">
    <text evidence="1">Belongs to the peptidase M13 family.</text>
</comment>
<dbReference type="InterPro" id="IPR042089">
    <property type="entry name" value="Peptidase_M13_dom_2"/>
</dbReference>
<dbReference type="GO" id="GO:0004222">
    <property type="term" value="F:metalloendopeptidase activity"/>
    <property type="evidence" value="ECO:0007669"/>
    <property type="project" value="InterPro"/>
</dbReference>
<dbReference type="PANTHER" id="PTHR11733:SF237">
    <property type="entry name" value="NEPRILYSIN-LIKE 4"/>
    <property type="match status" value="1"/>
</dbReference>
<dbReference type="AlphaFoldDB" id="A0A016SAA2"/>
<dbReference type="PANTHER" id="PTHR11733">
    <property type="entry name" value="ZINC METALLOPROTEASE FAMILY M13 NEPRILYSIN-RELATED"/>
    <property type="match status" value="1"/>
</dbReference>
<feature type="domain" description="Peptidase M13 N-terminal" evidence="2">
    <location>
        <begin position="51"/>
        <end position="190"/>
    </location>
</feature>
<keyword evidence="4" id="KW-1185">Reference proteome</keyword>
<evidence type="ECO:0000256" key="1">
    <source>
        <dbReference type="ARBA" id="ARBA00007357"/>
    </source>
</evidence>